<dbReference type="SUPFAM" id="SSF56112">
    <property type="entry name" value="Protein kinase-like (PK-like)"/>
    <property type="match status" value="1"/>
</dbReference>
<evidence type="ECO:0000256" key="4">
    <source>
        <dbReference type="ARBA" id="ARBA00022741"/>
    </source>
</evidence>
<dbReference type="GO" id="GO:0004674">
    <property type="term" value="F:protein serine/threonine kinase activity"/>
    <property type="evidence" value="ECO:0007669"/>
    <property type="project" value="UniProtKB-KW"/>
</dbReference>
<dbReference type="EMBL" id="MLFT02000009">
    <property type="protein sequence ID" value="PHT38274.1"/>
    <property type="molecule type" value="Genomic_DNA"/>
</dbReference>
<dbReference type="InterPro" id="IPR011009">
    <property type="entry name" value="Kinase-like_dom_sf"/>
</dbReference>
<accession>A0A2G2VZ63</accession>
<dbReference type="GO" id="GO:0010556">
    <property type="term" value="P:regulation of macromolecule biosynthetic process"/>
    <property type="evidence" value="ECO:0007669"/>
    <property type="project" value="UniProtKB-ARBA"/>
</dbReference>
<comment type="similarity">
    <text evidence="1">Belongs to the protein kinase superfamily. CMGC Ser/Thr protein kinase family. CDC2/CDKX subfamily.</text>
</comment>
<dbReference type="Gene3D" id="1.10.510.10">
    <property type="entry name" value="Transferase(Phosphotransferase) domain 1"/>
    <property type="match status" value="1"/>
</dbReference>
<dbReference type="GO" id="GO:0005524">
    <property type="term" value="F:ATP binding"/>
    <property type="evidence" value="ECO:0007669"/>
    <property type="project" value="UniProtKB-KW"/>
</dbReference>
<dbReference type="InterPro" id="IPR000719">
    <property type="entry name" value="Prot_kinase_dom"/>
</dbReference>
<feature type="compositionally biased region" description="Low complexity" evidence="7">
    <location>
        <begin position="1"/>
        <end position="12"/>
    </location>
</feature>
<dbReference type="InterPro" id="IPR050108">
    <property type="entry name" value="CDK"/>
</dbReference>
<dbReference type="Proteomes" id="UP000224567">
    <property type="component" value="Unassembled WGS sequence"/>
</dbReference>
<dbReference type="GO" id="GO:0005634">
    <property type="term" value="C:nucleus"/>
    <property type="evidence" value="ECO:0007669"/>
    <property type="project" value="UniProtKB-ARBA"/>
</dbReference>
<name>A0A2G2VZ63_CAPBA</name>
<keyword evidence="4" id="KW-0547">Nucleotide-binding</keyword>
<evidence type="ECO:0000313" key="9">
    <source>
        <dbReference type="EMBL" id="PHT38274.1"/>
    </source>
</evidence>
<feature type="region of interest" description="Disordered" evidence="7">
    <location>
        <begin position="1"/>
        <end position="81"/>
    </location>
</feature>
<dbReference type="PANTHER" id="PTHR24056">
    <property type="entry name" value="CELL DIVISION PROTEIN KINASE"/>
    <property type="match status" value="1"/>
</dbReference>
<evidence type="ECO:0000313" key="10">
    <source>
        <dbReference type="Proteomes" id="UP000224567"/>
    </source>
</evidence>
<dbReference type="AlphaFoldDB" id="A0A2G2VZ63"/>
<evidence type="ECO:0000256" key="2">
    <source>
        <dbReference type="ARBA" id="ARBA00022527"/>
    </source>
</evidence>
<dbReference type="FunFam" id="3.30.200.20:FF:000172">
    <property type="entry name" value="cyclin-dependent kinase G-2 isoform X1"/>
    <property type="match status" value="1"/>
</dbReference>
<keyword evidence="2" id="KW-0723">Serine/threonine-protein kinase</keyword>
<dbReference type="Pfam" id="PF00069">
    <property type="entry name" value="Pkinase"/>
    <property type="match status" value="1"/>
</dbReference>
<keyword evidence="5 9" id="KW-0418">Kinase</keyword>
<dbReference type="OrthoDB" id="1732493at2759"/>
<evidence type="ECO:0000259" key="8">
    <source>
        <dbReference type="PROSITE" id="PS50011"/>
    </source>
</evidence>
<feature type="domain" description="Protein kinase" evidence="8">
    <location>
        <begin position="212"/>
        <end position="456"/>
    </location>
</feature>
<dbReference type="GO" id="GO:0007346">
    <property type="term" value="P:regulation of mitotic cell cycle"/>
    <property type="evidence" value="ECO:0007669"/>
    <property type="project" value="TreeGrafter"/>
</dbReference>
<dbReference type="STRING" id="33114.A0A2G2VZ63"/>
<reference evidence="9 10" key="1">
    <citation type="journal article" date="2017" name="Genome Biol.">
        <title>New reference genome sequences of hot pepper reveal the massive evolution of plant disease-resistance genes by retroduplication.</title>
        <authorList>
            <person name="Kim S."/>
            <person name="Park J."/>
            <person name="Yeom S.I."/>
            <person name="Kim Y.M."/>
            <person name="Seo E."/>
            <person name="Kim K.T."/>
            <person name="Kim M.S."/>
            <person name="Lee J.M."/>
            <person name="Cheong K."/>
            <person name="Shin H.S."/>
            <person name="Kim S.B."/>
            <person name="Han K."/>
            <person name="Lee J."/>
            <person name="Park M."/>
            <person name="Lee H.A."/>
            <person name="Lee H.Y."/>
            <person name="Lee Y."/>
            <person name="Oh S."/>
            <person name="Lee J.H."/>
            <person name="Choi E."/>
            <person name="Choi E."/>
            <person name="Lee S.E."/>
            <person name="Jeon J."/>
            <person name="Kim H."/>
            <person name="Choi G."/>
            <person name="Song H."/>
            <person name="Lee J."/>
            <person name="Lee S.C."/>
            <person name="Kwon J.K."/>
            <person name="Lee H.Y."/>
            <person name="Koo N."/>
            <person name="Hong Y."/>
            <person name="Kim R.W."/>
            <person name="Kang W.H."/>
            <person name="Huh J.H."/>
            <person name="Kang B.C."/>
            <person name="Yang T.J."/>
            <person name="Lee Y.H."/>
            <person name="Bennetzen J.L."/>
            <person name="Choi D."/>
        </authorList>
    </citation>
    <scope>NUCLEOTIDE SEQUENCE [LARGE SCALE GENOMIC DNA]</scope>
    <source>
        <strain evidence="10">cv. PBC81</strain>
    </source>
</reference>
<comment type="caution">
    <text evidence="9">The sequence shown here is derived from an EMBL/GenBank/DDBJ whole genome shotgun (WGS) entry which is preliminary data.</text>
</comment>
<sequence>MSSRSASSYSDGDAGGARRSARSVDREPGELSSESGSDGAVESNLDQKTNNAHNGNHSPVQSKKWKDKEVNRMSMSRNSPATVGLPLLLPLPQSSGQLANHPSERVRQVSLLNTNNFPSSPNVELISHIDAYETPIYICDEEQLPNQEPSKVKDEEYVPMPTITSSRWATDEGEISSDNMPLMKKQRAIPQSAEIGGRRISLTPELKRENLGGNRPRIDEGTYGVVYRSKDKKTGEIVALKKVKMEKEQEGFPLISLREINILLPLHHLSIVDFKEVVVGSSLDSIFVVMNYMEYDLKALMETMKQPFRQSEVKCLMLQLLHGIKASKLLLGVEQYSTTIDMWSLGYIIAKMLCKEPLFSGKIKVDQIDKIFRILGIPNETILQGFFKLPEVKVSFPGIQLWVVLVWLSGLLWGQSTLEKCFHRITVDAALNHEWFREVPLPKSKEFMPTFPAQHA</sequence>
<evidence type="ECO:0000256" key="3">
    <source>
        <dbReference type="ARBA" id="ARBA00022679"/>
    </source>
</evidence>
<evidence type="ECO:0000256" key="6">
    <source>
        <dbReference type="ARBA" id="ARBA00022840"/>
    </source>
</evidence>
<dbReference type="SMART" id="SM00220">
    <property type="entry name" value="S_TKc"/>
    <property type="match status" value="1"/>
</dbReference>
<organism evidence="9 10">
    <name type="scientific">Capsicum baccatum</name>
    <name type="common">Peruvian pepper</name>
    <dbReference type="NCBI Taxonomy" id="33114"/>
    <lineage>
        <taxon>Eukaryota</taxon>
        <taxon>Viridiplantae</taxon>
        <taxon>Streptophyta</taxon>
        <taxon>Embryophyta</taxon>
        <taxon>Tracheophyta</taxon>
        <taxon>Spermatophyta</taxon>
        <taxon>Magnoliopsida</taxon>
        <taxon>eudicotyledons</taxon>
        <taxon>Gunneridae</taxon>
        <taxon>Pentapetalae</taxon>
        <taxon>asterids</taxon>
        <taxon>lamiids</taxon>
        <taxon>Solanales</taxon>
        <taxon>Solanaceae</taxon>
        <taxon>Solanoideae</taxon>
        <taxon>Capsiceae</taxon>
        <taxon>Capsicum</taxon>
    </lineage>
</organism>
<reference evidence="10" key="2">
    <citation type="journal article" date="2017" name="J. Anim. Genet.">
        <title>Multiple reference genome sequences of hot pepper reveal the massive evolution of plant disease resistance genes by retroduplication.</title>
        <authorList>
            <person name="Kim S."/>
            <person name="Park J."/>
            <person name="Yeom S.-I."/>
            <person name="Kim Y.-M."/>
            <person name="Seo E."/>
            <person name="Kim K.-T."/>
            <person name="Kim M.-S."/>
            <person name="Lee J.M."/>
            <person name="Cheong K."/>
            <person name="Shin H.-S."/>
            <person name="Kim S.-B."/>
            <person name="Han K."/>
            <person name="Lee J."/>
            <person name="Park M."/>
            <person name="Lee H.-A."/>
            <person name="Lee H.-Y."/>
            <person name="Lee Y."/>
            <person name="Oh S."/>
            <person name="Lee J.H."/>
            <person name="Choi E."/>
            <person name="Choi E."/>
            <person name="Lee S.E."/>
            <person name="Jeon J."/>
            <person name="Kim H."/>
            <person name="Choi G."/>
            <person name="Song H."/>
            <person name="Lee J."/>
            <person name="Lee S.-C."/>
            <person name="Kwon J.-K."/>
            <person name="Lee H.-Y."/>
            <person name="Koo N."/>
            <person name="Hong Y."/>
            <person name="Kim R.W."/>
            <person name="Kang W.-H."/>
            <person name="Huh J.H."/>
            <person name="Kang B.-C."/>
            <person name="Yang T.-J."/>
            <person name="Lee Y.-H."/>
            <person name="Bennetzen J.L."/>
            <person name="Choi D."/>
        </authorList>
    </citation>
    <scope>NUCLEOTIDE SEQUENCE [LARGE SCALE GENOMIC DNA]</scope>
    <source>
        <strain evidence="10">cv. PBC81</strain>
    </source>
</reference>
<keyword evidence="6" id="KW-0067">ATP-binding</keyword>
<evidence type="ECO:0000256" key="1">
    <source>
        <dbReference type="ARBA" id="ARBA00006485"/>
    </source>
</evidence>
<keyword evidence="3" id="KW-0808">Transferase</keyword>
<proteinExistence type="inferred from homology"/>
<dbReference type="Gene3D" id="3.30.200.20">
    <property type="entry name" value="Phosphorylase Kinase, domain 1"/>
    <property type="match status" value="1"/>
</dbReference>
<protein>
    <submittedName>
        <fullName evidence="9">Cyclin-dependent kinase G-2</fullName>
    </submittedName>
</protein>
<dbReference type="PANTHER" id="PTHR24056:SF107">
    <property type="entry name" value="CYCLIN-DEPENDENT KINASE 11A-RELATED"/>
    <property type="match status" value="1"/>
</dbReference>
<dbReference type="PROSITE" id="PS50011">
    <property type="entry name" value="PROTEIN_KINASE_DOM"/>
    <property type="match status" value="1"/>
</dbReference>
<evidence type="ECO:0000256" key="7">
    <source>
        <dbReference type="SAM" id="MobiDB-lite"/>
    </source>
</evidence>
<gene>
    <name evidence="9" type="ORF">CQW23_21847</name>
</gene>
<dbReference type="GO" id="GO:0080090">
    <property type="term" value="P:regulation of primary metabolic process"/>
    <property type="evidence" value="ECO:0007669"/>
    <property type="project" value="UniProtKB-ARBA"/>
</dbReference>
<feature type="compositionally biased region" description="Polar residues" evidence="7">
    <location>
        <begin position="44"/>
        <end position="61"/>
    </location>
</feature>
<keyword evidence="10" id="KW-1185">Reference proteome</keyword>
<evidence type="ECO:0000256" key="5">
    <source>
        <dbReference type="ARBA" id="ARBA00022777"/>
    </source>
</evidence>